<dbReference type="PRINTS" id="PR00947">
    <property type="entry name" value="CUTICLE"/>
</dbReference>
<feature type="signal peptide" evidence="4">
    <location>
        <begin position="1"/>
        <end position="16"/>
    </location>
</feature>
<name>A0A2S1ZSB9_NILLU</name>
<evidence type="ECO:0000256" key="4">
    <source>
        <dbReference type="SAM" id="SignalP"/>
    </source>
</evidence>
<dbReference type="OrthoDB" id="8194276at2759"/>
<dbReference type="PANTHER" id="PTHR12236:SF18">
    <property type="entry name" value="CUTICULAR PROTEIN 66D"/>
    <property type="match status" value="1"/>
</dbReference>
<evidence type="ECO:0000256" key="3">
    <source>
        <dbReference type="SAM" id="MobiDB-lite"/>
    </source>
</evidence>
<organism evidence="5">
    <name type="scientific">Nilaparvata lugens</name>
    <name type="common">Brown planthopper</name>
    <dbReference type="NCBI Taxonomy" id="108931"/>
    <lineage>
        <taxon>Eukaryota</taxon>
        <taxon>Metazoa</taxon>
        <taxon>Ecdysozoa</taxon>
        <taxon>Arthropoda</taxon>
        <taxon>Hexapoda</taxon>
        <taxon>Insecta</taxon>
        <taxon>Pterygota</taxon>
        <taxon>Neoptera</taxon>
        <taxon>Paraneoptera</taxon>
        <taxon>Hemiptera</taxon>
        <taxon>Auchenorrhyncha</taxon>
        <taxon>Fulgoroidea</taxon>
        <taxon>Delphacidae</taxon>
        <taxon>Delphacinae</taxon>
        <taxon>Nilaparvata</taxon>
    </lineage>
</organism>
<evidence type="ECO:0000313" key="5">
    <source>
        <dbReference type="EMBL" id="AWK28356.1"/>
    </source>
</evidence>
<dbReference type="AlphaFoldDB" id="A0A2S1ZSB9"/>
<dbReference type="KEGG" id="nlu:111047077"/>
<protein>
    <submittedName>
        <fullName evidence="5">Cuticular protein</fullName>
    </submittedName>
</protein>
<dbReference type="GO" id="GO:0031012">
    <property type="term" value="C:extracellular matrix"/>
    <property type="evidence" value="ECO:0007669"/>
    <property type="project" value="TreeGrafter"/>
</dbReference>
<evidence type="ECO:0000256" key="2">
    <source>
        <dbReference type="PROSITE-ProRule" id="PRU00497"/>
    </source>
</evidence>
<feature type="chain" id="PRO_5015441427" evidence="4">
    <location>
        <begin position="17"/>
        <end position="325"/>
    </location>
</feature>
<dbReference type="Pfam" id="PF00379">
    <property type="entry name" value="Chitin_bind_4"/>
    <property type="match status" value="1"/>
</dbReference>
<dbReference type="RefSeq" id="XP_022188439.1">
    <property type="nucleotide sequence ID" value="XM_022332747.2"/>
</dbReference>
<dbReference type="InterPro" id="IPR000618">
    <property type="entry name" value="Insect_cuticle"/>
</dbReference>
<dbReference type="GeneID" id="111047077"/>
<dbReference type="GO" id="GO:0005615">
    <property type="term" value="C:extracellular space"/>
    <property type="evidence" value="ECO:0007669"/>
    <property type="project" value="TreeGrafter"/>
</dbReference>
<keyword evidence="4" id="KW-0732">Signal</keyword>
<dbReference type="EMBL" id="MF942833">
    <property type="protein sequence ID" value="AWK28356.1"/>
    <property type="molecule type" value="mRNA"/>
</dbReference>
<feature type="compositionally biased region" description="Basic and acidic residues" evidence="3">
    <location>
        <begin position="157"/>
        <end position="177"/>
    </location>
</feature>
<evidence type="ECO:0000256" key="1">
    <source>
        <dbReference type="ARBA" id="ARBA00022460"/>
    </source>
</evidence>
<sequence length="325" mass="35666">MIKLTILSAILGVATCLPRAYPLTQEQLAQFVAAQQTAAGPSSAPQRLISIVPRARQAYQEPDPAAAYHKPSQAIYQAESAAAYQDDGAADPSAYQQQPVYYQAPARQPKPQQVAYIDPSQYKKYKLPRPSPAGLARDPKQPADDYDPNPQYQFSFDIKDDESTNYHNRKETRDGDKISGSYSVVDSDGFIRTVTYTADPKEGFKADVSRQPTDIVVKLPKHPTPGIAQQYQLAPSSPYTARKQQTQQYLEASSPVDGSSEQQYIPQQQYVPQRPTQALTQAALAAYAANPHRLAPNPAKSAKAYAIPQGATLLYRPAPAAAYHQ</sequence>
<dbReference type="PROSITE" id="PS00233">
    <property type="entry name" value="CHIT_BIND_RR_1"/>
    <property type="match status" value="1"/>
</dbReference>
<dbReference type="GO" id="GO:0042302">
    <property type="term" value="F:structural constituent of cuticle"/>
    <property type="evidence" value="ECO:0007669"/>
    <property type="project" value="UniProtKB-UniRule"/>
</dbReference>
<reference evidence="5" key="2">
    <citation type="journal article" date="2018" name="Proc. Natl. Acad. Sci. U.S.A.">
        <title>A comprehensive omics analysis and functional survey of cuticular proteins in the brown planthopper.</title>
        <authorList>
            <person name="Pan P.L."/>
            <person name="Ye Y.X."/>
            <person name="Lou Y.H."/>
            <person name="Lu J.B."/>
            <person name="Cheng C."/>
            <person name="Shen Y."/>
            <person name="Moussian B."/>
            <person name="Zhang C.X."/>
        </authorList>
    </citation>
    <scope>NUCLEOTIDE SEQUENCE</scope>
    <source>
        <strain evidence="5">NlugCpr60</strain>
    </source>
</reference>
<dbReference type="PANTHER" id="PTHR12236">
    <property type="entry name" value="STRUCTURAL CONTITUENT OF CUTICLE"/>
    <property type="match status" value="1"/>
</dbReference>
<dbReference type="InterPro" id="IPR051217">
    <property type="entry name" value="Insect_Cuticle_Struc_Prot"/>
</dbReference>
<dbReference type="CTD" id="38990"/>
<proteinExistence type="evidence at transcript level"/>
<keyword evidence="1 2" id="KW-0193">Cuticle</keyword>
<feature type="region of interest" description="Disordered" evidence="3">
    <location>
        <begin position="102"/>
        <end position="180"/>
    </location>
</feature>
<dbReference type="InterPro" id="IPR031311">
    <property type="entry name" value="CHIT_BIND_RR_consensus"/>
</dbReference>
<accession>A0A2S1ZSB9</accession>
<reference evidence="5" key="1">
    <citation type="submission" date="2017-09" db="EMBL/GenBank/DDBJ databases">
        <authorList>
            <person name="Ehlers B."/>
            <person name="Leendertz F.H."/>
        </authorList>
    </citation>
    <scope>NUCLEOTIDE SEQUENCE</scope>
    <source>
        <strain evidence="5">NlugCpr60</strain>
    </source>
</reference>
<dbReference type="PROSITE" id="PS51155">
    <property type="entry name" value="CHIT_BIND_RR_2"/>
    <property type="match status" value="1"/>
</dbReference>